<keyword evidence="2" id="KW-1185">Reference proteome</keyword>
<sequence length="614" mass="68371">MDSFSSPSSSSPSSQMSADDFMDQLKVQLAQAYAEEFLETVRGKCFDKCITKPGSSLSGGESSCISRCVDRYIEATGIISRSLFNAQRKVRIIIYVKKPITGGAPTPTDNLHTNHPNLFQEHNNLLKLSLPLMISFWFPVLLFLSTFGFNHGNQWNVDAHNRNFTNTTTYPYTEEQSHDHIGSAPLEFNVSGKSNDAVSNDHSSVDTEKNQFQGTSPVESVVSKVLGYSELFLLAGSLVFPTETWYPLGTFVAENVKHRQYFKLPEPKWARYLKLTLVSHYGSEFYCTLNVIEVYGIDAIERMLEDLIVTSEESTNVNSIASPASTKTTCSKNLIPDGECRNVGEAAIGKMEGVDDGKRADDVAKKPSVAKIPELVSKGNGRIHGDAVLKILMQKVRLLEKNLSLLENYIKELNKRQGDVFPQLDVEVGKYSELVGSTRVQIKDLLLWKATMEKEIAEMESWKAFVSSHLESVIKENARLRLEIEKIASDQESLDKAELTVLTVSVSLAIAAILKIVSDRIFRSPYSKPLRNDTSWKLLLVTCVVTAIVVTGGDDEDGGDDQTACEQCRRAPREQDALLKLEDTKVRLKREKETLRNTLNYLSAASAVKDMLPS</sequence>
<protein>
    <submittedName>
        <fullName evidence="1">Uncharacterized protein</fullName>
    </submittedName>
</protein>
<dbReference type="Proteomes" id="UP001056120">
    <property type="component" value="Linkage Group LG06"/>
</dbReference>
<evidence type="ECO:0000313" key="2">
    <source>
        <dbReference type="Proteomes" id="UP001056120"/>
    </source>
</evidence>
<name>A0ACB9IX25_9ASTR</name>
<evidence type="ECO:0000313" key="1">
    <source>
        <dbReference type="EMBL" id="KAI3812814.1"/>
    </source>
</evidence>
<gene>
    <name evidence="1" type="ORF">L1987_17526</name>
</gene>
<comment type="caution">
    <text evidence="1">The sequence shown here is derived from an EMBL/GenBank/DDBJ whole genome shotgun (WGS) entry which is preliminary data.</text>
</comment>
<reference evidence="1 2" key="2">
    <citation type="journal article" date="2022" name="Mol. Ecol. Resour.">
        <title>The genomes of chicory, endive, great burdock and yacon provide insights into Asteraceae paleo-polyploidization history and plant inulin production.</title>
        <authorList>
            <person name="Fan W."/>
            <person name="Wang S."/>
            <person name="Wang H."/>
            <person name="Wang A."/>
            <person name="Jiang F."/>
            <person name="Liu H."/>
            <person name="Zhao H."/>
            <person name="Xu D."/>
            <person name="Zhang Y."/>
        </authorList>
    </citation>
    <scope>NUCLEOTIDE SEQUENCE [LARGE SCALE GENOMIC DNA]</scope>
    <source>
        <strain evidence="2">cv. Yunnan</strain>
        <tissue evidence="1">Leaves</tissue>
    </source>
</reference>
<proteinExistence type="predicted"/>
<dbReference type="EMBL" id="CM042023">
    <property type="protein sequence ID" value="KAI3812814.1"/>
    <property type="molecule type" value="Genomic_DNA"/>
</dbReference>
<organism evidence="1 2">
    <name type="scientific">Smallanthus sonchifolius</name>
    <dbReference type="NCBI Taxonomy" id="185202"/>
    <lineage>
        <taxon>Eukaryota</taxon>
        <taxon>Viridiplantae</taxon>
        <taxon>Streptophyta</taxon>
        <taxon>Embryophyta</taxon>
        <taxon>Tracheophyta</taxon>
        <taxon>Spermatophyta</taxon>
        <taxon>Magnoliopsida</taxon>
        <taxon>eudicotyledons</taxon>
        <taxon>Gunneridae</taxon>
        <taxon>Pentapetalae</taxon>
        <taxon>asterids</taxon>
        <taxon>campanulids</taxon>
        <taxon>Asterales</taxon>
        <taxon>Asteraceae</taxon>
        <taxon>Asteroideae</taxon>
        <taxon>Heliantheae alliance</taxon>
        <taxon>Millerieae</taxon>
        <taxon>Smallanthus</taxon>
    </lineage>
</organism>
<reference evidence="2" key="1">
    <citation type="journal article" date="2022" name="Mol. Ecol. Resour.">
        <title>The genomes of chicory, endive, great burdock and yacon provide insights into Asteraceae palaeo-polyploidization history and plant inulin production.</title>
        <authorList>
            <person name="Fan W."/>
            <person name="Wang S."/>
            <person name="Wang H."/>
            <person name="Wang A."/>
            <person name="Jiang F."/>
            <person name="Liu H."/>
            <person name="Zhao H."/>
            <person name="Xu D."/>
            <person name="Zhang Y."/>
        </authorList>
    </citation>
    <scope>NUCLEOTIDE SEQUENCE [LARGE SCALE GENOMIC DNA]</scope>
    <source>
        <strain evidence="2">cv. Yunnan</strain>
    </source>
</reference>
<accession>A0ACB9IX25</accession>